<keyword evidence="2" id="KW-1185">Reference proteome</keyword>
<name>A0A9N9B8P7_9GLOM</name>
<reference evidence="1" key="1">
    <citation type="submission" date="2021-06" db="EMBL/GenBank/DDBJ databases">
        <authorList>
            <person name="Kallberg Y."/>
            <person name="Tangrot J."/>
            <person name="Rosling A."/>
        </authorList>
    </citation>
    <scope>NUCLEOTIDE SEQUENCE</scope>
    <source>
        <strain evidence="1">FL966</strain>
    </source>
</reference>
<evidence type="ECO:0000313" key="1">
    <source>
        <dbReference type="EMBL" id="CAG8557122.1"/>
    </source>
</evidence>
<evidence type="ECO:0000313" key="2">
    <source>
        <dbReference type="Proteomes" id="UP000789759"/>
    </source>
</evidence>
<protein>
    <submittedName>
        <fullName evidence="1">2171_t:CDS:1</fullName>
    </submittedName>
</protein>
<accession>A0A9N9B8P7</accession>
<organism evidence="1 2">
    <name type="scientific">Cetraspora pellucida</name>
    <dbReference type="NCBI Taxonomy" id="1433469"/>
    <lineage>
        <taxon>Eukaryota</taxon>
        <taxon>Fungi</taxon>
        <taxon>Fungi incertae sedis</taxon>
        <taxon>Mucoromycota</taxon>
        <taxon>Glomeromycotina</taxon>
        <taxon>Glomeromycetes</taxon>
        <taxon>Diversisporales</taxon>
        <taxon>Gigasporaceae</taxon>
        <taxon>Cetraspora</taxon>
    </lineage>
</organism>
<dbReference type="Proteomes" id="UP000789759">
    <property type="component" value="Unassembled WGS sequence"/>
</dbReference>
<comment type="caution">
    <text evidence="1">The sequence shown here is derived from an EMBL/GenBank/DDBJ whole genome shotgun (WGS) entry which is preliminary data.</text>
</comment>
<dbReference type="EMBL" id="CAJVQA010002780">
    <property type="protein sequence ID" value="CAG8557122.1"/>
    <property type="molecule type" value="Genomic_DNA"/>
</dbReference>
<sequence length="48" mass="5425">MRTTIVIKLELSWIVVSQALTQVLGIITSSEYSLKKFNNDNQVDSLVE</sequence>
<gene>
    <name evidence="1" type="ORF">CPELLU_LOCUS5027</name>
</gene>
<dbReference type="AlphaFoldDB" id="A0A9N9B8P7"/>
<proteinExistence type="predicted"/>